<dbReference type="RefSeq" id="WP_151675456.1">
    <property type="nucleotide sequence ID" value="NZ_BKCG01000015.1"/>
</dbReference>
<evidence type="ECO:0008006" key="3">
    <source>
        <dbReference type="Google" id="ProtNLM"/>
    </source>
</evidence>
<organism evidence="1 2">
    <name type="scientific">Patiriisocius marinus</name>
    <dbReference type="NCBI Taxonomy" id="1397112"/>
    <lineage>
        <taxon>Bacteria</taxon>
        <taxon>Pseudomonadati</taxon>
        <taxon>Bacteroidota</taxon>
        <taxon>Flavobacteriia</taxon>
        <taxon>Flavobacteriales</taxon>
        <taxon>Flavobacteriaceae</taxon>
        <taxon>Patiriisocius</taxon>
    </lineage>
</organism>
<reference evidence="1 2" key="1">
    <citation type="submission" date="2019-08" db="EMBL/GenBank/DDBJ databases">
        <title>Draft genome sequence of Ulvibacter marinus type strain NBRC 109484.</title>
        <authorList>
            <person name="Kawano K."/>
            <person name="Ushijima N."/>
            <person name="Kihara M."/>
            <person name="Itoh H."/>
        </authorList>
    </citation>
    <scope>NUCLEOTIDE SEQUENCE [LARGE SCALE GENOMIC DNA]</scope>
    <source>
        <strain evidence="1 2">NBRC 109484</strain>
    </source>
</reference>
<dbReference type="PROSITE" id="PS51257">
    <property type="entry name" value="PROKAR_LIPOPROTEIN"/>
    <property type="match status" value="1"/>
</dbReference>
<comment type="caution">
    <text evidence="1">The sequence shown here is derived from an EMBL/GenBank/DDBJ whole genome shotgun (WGS) entry which is preliminary data.</text>
</comment>
<dbReference type="Proteomes" id="UP000326509">
    <property type="component" value="Unassembled WGS sequence"/>
</dbReference>
<protein>
    <recommendedName>
        <fullName evidence="3">Lipoprotein</fullName>
    </recommendedName>
</protein>
<evidence type="ECO:0000313" key="2">
    <source>
        <dbReference type="Proteomes" id="UP000326509"/>
    </source>
</evidence>
<dbReference type="EMBL" id="BKCG01000015">
    <property type="protein sequence ID" value="GER61028.1"/>
    <property type="molecule type" value="Genomic_DNA"/>
</dbReference>
<dbReference type="OrthoDB" id="1438005at2"/>
<evidence type="ECO:0000313" key="1">
    <source>
        <dbReference type="EMBL" id="GER61028.1"/>
    </source>
</evidence>
<proteinExistence type="predicted"/>
<accession>A0A5J4J4S8</accession>
<name>A0A5J4J4S8_9FLAO</name>
<keyword evidence="2" id="KW-1185">Reference proteome</keyword>
<dbReference type="AlphaFoldDB" id="A0A5J4J4S8"/>
<sequence>MTKTIKIINSLLIGFLLIGCANNKTITEFERILGKENSKTLTYLVQDFENDFLADEYPNLATDESYERFLEELIDGNGRVWQEISNESRERFAKSTLKYEIYSVPDSVWIERDTNKLELSYSNIPMVKTRLKVLIPDGTFEYNFSESSFNYKEPIDEDSIIKQYMNYVNVNYVGSYVRALNSIPNKSRFLVNYLNIRDAAGIISPVIIASRMLDSKVDFNDYFIRRLIVTEIAY</sequence>
<gene>
    <name evidence="1" type="ORF">ULMA_31360</name>
</gene>